<evidence type="ECO:0000313" key="3">
    <source>
        <dbReference type="EMBL" id="CAI8011670.1"/>
    </source>
</evidence>
<dbReference type="AlphaFoldDB" id="A0AA35RHN3"/>
<reference evidence="3" key="1">
    <citation type="submission" date="2023-03" db="EMBL/GenBank/DDBJ databases">
        <authorList>
            <person name="Steffen K."/>
            <person name="Cardenas P."/>
        </authorList>
    </citation>
    <scope>NUCLEOTIDE SEQUENCE</scope>
</reference>
<evidence type="ECO:0000313" key="4">
    <source>
        <dbReference type="Proteomes" id="UP001174909"/>
    </source>
</evidence>
<dbReference type="Proteomes" id="UP001174909">
    <property type="component" value="Unassembled WGS sequence"/>
</dbReference>
<sequence length="241" mass="26165">MALTNATAAFIGASVTLFLVIVFMILMVILVKQCLAFLAKRNALRAQTEHQLQARRQIERQRRGSVTVPVPATFDWHHSIRIAGTPPPSYQEAKGLPSFDETVSPTKKKRGRRGRGGQHTDSAPPEVIVTKNRSATLVVGEGERENSSHRRHTLPNFLGGGGETTELQQNGGSSSTEIELENQRNSHHMTSEGQRSEEVAVDVEVNESGEMFEVISGEGDTATVEANRSASAEHTTALTAA</sequence>
<organism evidence="3 4">
    <name type="scientific">Geodia barretti</name>
    <name type="common">Barrett's horny sponge</name>
    <dbReference type="NCBI Taxonomy" id="519541"/>
    <lineage>
        <taxon>Eukaryota</taxon>
        <taxon>Metazoa</taxon>
        <taxon>Porifera</taxon>
        <taxon>Demospongiae</taxon>
        <taxon>Heteroscleromorpha</taxon>
        <taxon>Tetractinellida</taxon>
        <taxon>Astrophorina</taxon>
        <taxon>Geodiidae</taxon>
        <taxon>Geodia</taxon>
    </lineage>
</organism>
<gene>
    <name evidence="3" type="ORF">GBAR_LOCUS7498</name>
</gene>
<name>A0AA35RHN3_GEOBA</name>
<comment type="caution">
    <text evidence="3">The sequence shown here is derived from an EMBL/GenBank/DDBJ whole genome shotgun (WGS) entry which is preliminary data.</text>
</comment>
<feature type="transmembrane region" description="Helical" evidence="2">
    <location>
        <begin position="6"/>
        <end position="31"/>
    </location>
</feature>
<feature type="compositionally biased region" description="Basic residues" evidence="1">
    <location>
        <begin position="106"/>
        <end position="116"/>
    </location>
</feature>
<feature type="region of interest" description="Disordered" evidence="1">
    <location>
        <begin position="140"/>
        <end position="198"/>
    </location>
</feature>
<accession>A0AA35RHN3</accession>
<proteinExistence type="predicted"/>
<evidence type="ECO:0000256" key="1">
    <source>
        <dbReference type="SAM" id="MobiDB-lite"/>
    </source>
</evidence>
<keyword evidence="2" id="KW-0472">Membrane</keyword>
<dbReference type="EMBL" id="CASHTH010001114">
    <property type="protein sequence ID" value="CAI8011670.1"/>
    <property type="molecule type" value="Genomic_DNA"/>
</dbReference>
<feature type="region of interest" description="Disordered" evidence="1">
    <location>
        <begin position="81"/>
        <end position="126"/>
    </location>
</feature>
<evidence type="ECO:0000256" key="2">
    <source>
        <dbReference type="SAM" id="Phobius"/>
    </source>
</evidence>
<feature type="compositionally biased region" description="Polar residues" evidence="1">
    <location>
        <begin position="165"/>
        <end position="177"/>
    </location>
</feature>
<keyword evidence="2" id="KW-1133">Transmembrane helix</keyword>
<keyword evidence="2" id="KW-0812">Transmembrane</keyword>
<protein>
    <submittedName>
        <fullName evidence="3">Uncharacterized protein</fullName>
    </submittedName>
</protein>
<keyword evidence="4" id="KW-1185">Reference proteome</keyword>